<name>A0ABQ0I5L5_9ALTE</name>
<protein>
    <submittedName>
        <fullName evidence="1">Uncharacterized protein</fullName>
    </submittedName>
</protein>
<organism evidence="1 2">
    <name type="scientific">Paraglaciecola agarilytica NO2</name>
    <dbReference type="NCBI Taxonomy" id="1125747"/>
    <lineage>
        <taxon>Bacteria</taxon>
        <taxon>Pseudomonadati</taxon>
        <taxon>Pseudomonadota</taxon>
        <taxon>Gammaproteobacteria</taxon>
        <taxon>Alteromonadales</taxon>
        <taxon>Alteromonadaceae</taxon>
        <taxon>Paraglaciecola</taxon>
    </lineage>
</organism>
<dbReference type="EMBL" id="BAEK01000030">
    <property type="protein sequence ID" value="GAC04623.1"/>
    <property type="molecule type" value="Genomic_DNA"/>
</dbReference>
<sequence length="42" mass="4671">MYSDFKTAIDMPNEVFLSANLMVPILDAIVYAANDEDSSDDE</sequence>
<comment type="caution">
    <text evidence="1">The sequence shown here is derived from an EMBL/GenBank/DDBJ whole genome shotgun (WGS) entry which is preliminary data.</text>
</comment>
<evidence type="ECO:0000313" key="1">
    <source>
        <dbReference type="EMBL" id="GAC04623.1"/>
    </source>
</evidence>
<keyword evidence="2" id="KW-1185">Reference proteome</keyword>
<dbReference type="Proteomes" id="UP000008372">
    <property type="component" value="Unassembled WGS sequence"/>
</dbReference>
<proteinExistence type="predicted"/>
<reference evidence="1 2" key="1">
    <citation type="journal article" date="2014" name="Environ. Microbiol.">
        <title>Comparative genomics of the marine bacterial genus Glaciecola reveals the high degree of genomic diversity and genomic characteristic for cold adaptation.</title>
        <authorList>
            <person name="Qin Q.L."/>
            <person name="Xie B.B."/>
            <person name="Yu Y."/>
            <person name="Shu Y.L."/>
            <person name="Rong J.C."/>
            <person name="Zhang Y.J."/>
            <person name="Zhao D.L."/>
            <person name="Chen X.L."/>
            <person name="Zhang X.Y."/>
            <person name="Chen B."/>
            <person name="Zhou B.C."/>
            <person name="Zhang Y.Z."/>
        </authorList>
    </citation>
    <scope>NUCLEOTIDE SEQUENCE [LARGE SCALE GENOMIC DNA]</scope>
    <source>
        <strain evidence="1 2">NO2</strain>
    </source>
</reference>
<gene>
    <name evidence="1" type="ORF">GAGA_1768</name>
</gene>
<accession>A0ABQ0I5L5</accession>
<evidence type="ECO:0000313" key="2">
    <source>
        <dbReference type="Proteomes" id="UP000008372"/>
    </source>
</evidence>